<dbReference type="EMBL" id="LAZR01044013">
    <property type="protein sequence ID" value="KKL05682.1"/>
    <property type="molecule type" value="Genomic_DNA"/>
</dbReference>
<evidence type="ECO:0000313" key="1">
    <source>
        <dbReference type="EMBL" id="KKL05682.1"/>
    </source>
</evidence>
<protein>
    <submittedName>
        <fullName evidence="1">Uncharacterized protein</fullName>
    </submittedName>
</protein>
<organism evidence="1">
    <name type="scientific">marine sediment metagenome</name>
    <dbReference type="NCBI Taxonomy" id="412755"/>
    <lineage>
        <taxon>unclassified sequences</taxon>
        <taxon>metagenomes</taxon>
        <taxon>ecological metagenomes</taxon>
    </lineage>
</organism>
<comment type="caution">
    <text evidence="1">The sequence shown here is derived from an EMBL/GenBank/DDBJ whole genome shotgun (WGS) entry which is preliminary data.</text>
</comment>
<proteinExistence type="predicted"/>
<accession>A0A0F9AVQ6</accession>
<sequence length="442" mass="50063">AGDDYATVGVGNFMAYIDREADAGKGEVKMKYIPWASVYWDSTARERLYGDAQRCTIATFTTKFALVQQYSQLLEIEPRSGKAIIDLIATNEDEDYPSSSRYNTTDIQTPDTVKDLDLWNRRYKVLTFYEPTKVPFYWIQEKDRDGKLVERLVTDEAFQRFNAESEEFYASIQMGLIKFKKVMQTRWRETAVIDKHILYSTVLNTDICPIIPMPNIWTGTPYPKSDINKNKDAQRLLNKVISTIVMHLQTSAGSKLLVPEGSVDDLGALERGWTNPLFVGEYNAEFGVPTVVQTTPLAAEAYYLIDRLEHYIDLNFGINELSQGFKQGTTGAVRTDLMLKDEGESRGKSKLQDIEASLSRLGTVCKNLAQGHYKSEKLFRVVQPHGGKPKDTRVNIYTDRENEIAIMVNDITIGEIDVKVVAELSELIIKLTTLLALSPYLL</sequence>
<dbReference type="InterPro" id="IPR032427">
    <property type="entry name" value="P22_portal"/>
</dbReference>
<name>A0A0F9AVQ6_9ZZZZ</name>
<reference evidence="1" key="1">
    <citation type="journal article" date="2015" name="Nature">
        <title>Complex archaea that bridge the gap between prokaryotes and eukaryotes.</title>
        <authorList>
            <person name="Spang A."/>
            <person name="Saw J.H."/>
            <person name="Jorgensen S.L."/>
            <person name="Zaremba-Niedzwiedzka K."/>
            <person name="Martijn J."/>
            <person name="Lind A.E."/>
            <person name="van Eijk R."/>
            <person name="Schleper C."/>
            <person name="Guy L."/>
            <person name="Ettema T.J."/>
        </authorList>
    </citation>
    <scope>NUCLEOTIDE SEQUENCE</scope>
</reference>
<dbReference type="AlphaFoldDB" id="A0A0F9AVQ6"/>
<dbReference type="Pfam" id="PF16510">
    <property type="entry name" value="P22_portal"/>
    <property type="match status" value="1"/>
</dbReference>
<feature type="non-terminal residue" evidence="1">
    <location>
        <position position="1"/>
    </location>
</feature>
<gene>
    <name evidence="1" type="ORF">LCGC14_2603600</name>
</gene>